<dbReference type="RefSeq" id="WP_141965798.1">
    <property type="nucleotide sequence ID" value="NZ_VFPO01000001.1"/>
</dbReference>
<name>A0A543I7W5_9ACTN</name>
<feature type="chain" id="PRO_5022047078" evidence="1">
    <location>
        <begin position="24"/>
        <end position="350"/>
    </location>
</feature>
<keyword evidence="3" id="KW-1185">Reference proteome</keyword>
<proteinExistence type="predicted"/>
<sequence length="350" mass="37593">MKRSLVGAVAVAMALLFTPAAHADGDTFTSVPLPFFWPDAELRDLDADDAGDVWIAGAQGAYCVSLGSGCTLFSPGNPVVRRWNGSSWKEYPLKGWTGQGPMDTVTAWGGETWIAGTRIPEQTDYLARFDGTAFRKVEKPNRGALNTIHTGPAGTWLSHFGVDESGHWVHRRTGSTWTGYDFPLNTLNDLQALTATDAWAVGSRFVGPGPEVVPTMAHFDGSTWTAVTPPPIPASISSTFLRVAPVGPNDVWALARRDLAHWNGTDWTVIPLPREFTAGRDLAVDGNGDPWVTPFTGARVPYRYSGGTWHPATIPSGKVMSYITAVPGTSTIWGVAHSGGYVDPMVLKNG</sequence>
<gene>
    <name evidence="2" type="ORF">FHX41_0276</name>
</gene>
<dbReference type="OrthoDB" id="5177340at2"/>
<accession>A0A543I7W5</accession>
<dbReference type="AlphaFoldDB" id="A0A543I7W5"/>
<dbReference type="EMBL" id="VFPO01000001">
    <property type="protein sequence ID" value="TQM66692.1"/>
    <property type="molecule type" value="Genomic_DNA"/>
</dbReference>
<evidence type="ECO:0000313" key="2">
    <source>
        <dbReference type="EMBL" id="TQM66692.1"/>
    </source>
</evidence>
<evidence type="ECO:0000313" key="3">
    <source>
        <dbReference type="Proteomes" id="UP000316706"/>
    </source>
</evidence>
<evidence type="ECO:0000256" key="1">
    <source>
        <dbReference type="SAM" id="SignalP"/>
    </source>
</evidence>
<keyword evidence="1" id="KW-0732">Signal</keyword>
<dbReference type="Proteomes" id="UP000316706">
    <property type="component" value="Unassembled WGS sequence"/>
</dbReference>
<feature type="signal peptide" evidence="1">
    <location>
        <begin position="1"/>
        <end position="23"/>
    </location>
</feature>
<comment type="caution">
    <text evidence="2">The sequence shown here is derived from an EMBL/GenBank/DDBJ whole genome shotgun (WGS) entry which is preliminary data.</text>
</comment>
<organism evidence="2 3">
    <name type="scientific">Actinomadura hallensis</name>
    <dbReference type="NCBI Taxonomy" id="337895"/>
    <lineage>
        <taxon>Bacteria</taxon>
        <taxon>Bacillati</taxon>
        <taxon>Actinomycetota</taxon>
        <taxon>Actinomycetes</taxon>
        <taxon>Streptosporangiales</taxon>
        <taxon>Thermomonosporaceae</taxon>
        <taxon>Actinomadura</taxon>
    </lineage>
</organism>
<protein>
    <submittedName>
        <fullName evidence="2">Uncharacterized protein</fullName>
    </submittedName>
</protein>
<reference evidence="2 3" key="1">
    <citation type="submission" date="2019-06" db="EMBL/GenBank/DDBJ databases">
        <title>Sequencing the genomes of 1000 actinobacteria strains.</title>
        <authorList>
            <person name="Klenk H.-P."/>
        </authorList>
    </citation>
    <scope>NUCLEOTIDE SEQUENCE [LARGE SCALE GENOMIC DNA]</scope>
    <source>
        <strain evidence="2 3">DSM 45043</strain>
    </source>
</reference>